<feature type="domain" description="ABC transmembrane type-1" evidence="10">
    <location>
        <begin position="94"/>
        <end position="285"/>
    </location>
</feature>
<evidence type="ECO:0000256" key="6">
    <source>
        <dbReference type="ARBA" id="ARBA00022692"/>
    </source>
</evidence>
<dbReference type="PANTHER" id="PTHR32243:SF50">
    <property type="entry name" value="MALTOSE_MALTODEXTRIN TRANSPORT SYSTEM PERMEASE PROTEIN MALG"/>
    <property type="match status" value="1"/>
</dbReference>
<evidence type="ECO:0000256" key="9">
    <source>
        <dbReference type="RuleBase" id="RU363032"/>
    </source>
</evidence>
<dbReference type="PROSITE" id="PS50928">
    <property type="entry name" value="ABC_TM1"/>
    <property type="match status" value="1"/>
</dbReference>
<dbReference type="Gene3D" id="1.10.3720.10">
    <property type="entry name" value="MetI-like"/>
    <property type="match status" value="1"/>
</dbReference>
<feature type="transmembrane region" description="Helical" evidence="9">
    <location>
        <begin position="264"/>
        <end position="285"/>
    </location>
</feature>
<name>A0A3E2WJK2_9FIRM</name>
<evidence type="ECO:0000256" key="1">
    <source>
        <dbReference type="ARBA" id="ARBA00004651"/>
    </source>
</evidence>
<evidence type="ECO:0000256" key="8">
    <source>
        <dbReference type="ARBA" id="ARBA00023136"/>
    </source>
</evidence>
<keyword evidence="6 9" id="KW-0812">Transmembrane</keyword>
<keyword evidence="7 9" id="KW-1133">Transmembrane helix</keyword>
<protein>
    <submittedName>
        <fullName evidence="11">Carbohydrate ABC transporter permease</fullName>
    </submittedName>
</protein>
<dbReference type="GO" id="GO:0055085">
    <property type="term" value="P:transmembrane transport"/>
    <property type="evidence" value="ECO:0007669"/>
    <property type="project" value="InterPro"/>
</dbReference>
<proteinExistence type="inferred from homology"/>
<dbReference type="CDD" id="cd06261">
    <property type="entry name" value="TM_PBP2"/>
    <property type="match status" value="1"/>
</dbReference>
<feature type="transmembrane region" description="Helical" evidence="9">
    <location>
        <begin position="131"/>
        <end position="153"/>
    </location>
</feature>
<dbReference type="AlphaFoldDB" id="A0A3E2WJK2"/>
<dbReference type="Pfam" id="PF00528">
    <property type="entry name" value="BPD_transp_1"/>
    <property type="match status" value="1"/>
</dbReference>
<evidence type="ECO:0000256" key="3">
    <source>
        <dbReference type="ARBA" id="ARBA00022448"/>
    </source>
</evidence>
<feature type="transmembrane region" description="Helical" evidence="9">
    <location>
        <begin position="206"/>
        <end position="228"/>
    </location>
</feature>
<comment type="similarity">
    <text evidence="2">Belongs to the binding-protein-dependent transport system permease family. MalFG subfamily.</text>
</comment>
<evidence type="ECO:0000256" key="5">
    <source>
        <dbReference type="ARBA" id="ARBA00022597"/>
    </source>
</evidence>
<sequence>MVTDRDIGTGNYYGILLETDGKGGCGMRNNKSIAGKIVRIILCILFCMFAAIPIYEALIVSLTPYSHLLEAQLVPHYFELSNFTSAFGLIAGNVLNSFFYACCATVLTTLISIPAAYVLSRYRFKLRQGMLFILLLTQMMAGIVILPTLYRMFQSLGILNSRGALVLVLTGINLALVVTILHGYFSTLPAELEEAAALDGCSYIQLLVRVIFPISGPGIAVGAIFVFINSYNEFVVPLFLLSDANKYPLTLVVYSLLSDTTIRWHIMAAASLIGIIPPVVIFTFFQKYIIQGVTSGAVKG</sequence>
<evidence type="ECO:0000256" key="7">
    <source>
        <dbReference type="ARBA" id="ARBA00022989"/>
    </source>
</evidence>
<dbReference type="PANTHER" id="PTHR32243">
    <property type="entry name" value="MALTOSE TRANSPORT SYSTEM PERMEASE-RELATED"/>
    <property type="match status" value="1"/>
</dbReference>
<gene>
    <name evidence="11" type="ORF">DWX41_18560</name>
</gene>
<feature type="transmembrane region" description="Helical" evidence="9">
    <location>
        <begin position="165"/>
        <end position="185"/>
    </location>
</feature>
<dbReference type="Proteomes" id="UP000261111">
    <property type="component" value="Unassembled WGS sequence"/>
</dbReference>
<evidence type="ECO:0000256" key="4">
    <source>
        <dbReference type="ARBA" id="ARBA00022475"/>
    </source>
</evidence>
<organism evidence="11 12">
    <name type="scientific">Hungatella hathewayi</name>
    <dbReference type="NCBI Taxonomy" id="154046"/>
    <lineage>
        <taxon>Bacteria</taxon>
        <taxon>Bacillati</taxon>
        <taxon>Bacillota</taxon>
        <taxon>Clostridia</taxon>
        <taxon>Lachnospirales</taxon>
        <taxon>Lachnospiraceae</taxon>
        <taxon>Hungatella</taxon>
    </lineage>
</organism>
<evidence type="ECO:0000313" key="11">
    <source>
        <dbReference type="EMBL" id="RGC27271.1"/>
    </source>
</evidence>
<evidence type="ECO:0000256" key="2">
    <source>
        <dbReference type="ARBA" id="ARBA00009047"/>
    </source>
</evidence>
<feature type="transmembrane region" description="Helical" evidence="9">
    <location>
        <begin position="37"/>
        <end position="55"/>
    </location>
</feature>
<accession>A0A3E2WJK2</accession>
<keyword evidence="4" id="KW-1003">Cell membrane</keyword>
<dbReference type="SUPFAM" id="SSF161098">
    <property type="entry name" value="MetI-like"/>
    <property type="match status" value="1"/>
</dbReference>
<keyword evidence="5" id="KW-0762">Sugar transport</keyword>
<evidence type="ECO:0000259" key="10">
    <source>
        <dbReference type="PROSITE" id="PS50928"/>
    </source>
</evidence>
<dbReference type="InterPro" id="IPR000515">
    <property type="entry name" value="MetI-like"/>
</dbReference>
<dbReference type="GO" id="GO:0005886">
    <property type="term" value="C:plasma membrane"/>
    <property type="evidence" value="ECO:0007669"/>
    <property type="project" value="UniProtKB-SubCell"/>
</dbReference>
<keyword evidence="8 9" id="KW-0472">Membrane</keyword>
<dbReference type="InterPro" id="IPR050901">
    <property type="entry name" value="BP-dep_ABC_trans_perm"/>
</dbReference>
<comment type="subcellular location">
    <subcellularLocation>
        <location evidence="1 9">Cell membrane</location>
        <topology evidence="1 9">Multi-pass membrane protein</topology>
    </subcellularLocation>
</comment>
<dbReference type="EMBL" id="QVIA01000025">
    <property type="protein sequence ID" value="RGC27271.1"/>
    <property type="molecule type" value="Genomic_DNA"/>
</dbReference>
<comment type="caution">
    <text evidence="11">The sequence shown here is derived from an EMBL/GenBank/DDBJ whole genome shotgun (WGS) entry which is preliminary data.</text>
</comment>
<dbReference type="InterPro" id="IPR035906">
    <property type="entry name" value="MetI-like_sf"/>
</dbReference>
<reference evidence="11 12" key="1">
    <citation type="submission" date="2018-08" db="EMBL/GenBank/DDBJ databases">
        <title>A genome reference for cultivated species of the human gut microbiota.</title>
        <authorList>
            <person name="Zou Y."/>
            <person name="Xue W."/>
            <person name="Luo G."/>
        </authorList>
    </citation>
    <scope>NUCLEOTIDE SEQUENCE [LARGE SCALE GENOMIC DNA]</scope>
    <source>
        <strain evidence="11 12">AF19-21</strain>
    </source>
</reference>
<keyword evidence="3 9" id="KW-0813">Transport</keyword>
<evidence type="ECO:0000313" key="12">
    <source>
        <dbReference type="Proteomes" id="UP000261111"/>
    </source>
</evidence>
<feature type="transmembrane region" description="Helical" evidence="9">
    <location>
        <begin position="98"/>
        <end position="119"/>
    </location>
</feature>